<dbReference type="AlphaFoldDB" id="A0A9P0QN77"/>
<feature type="transmembrane region" description="Helical" evidence="1">
    <location>
        <begin position="93"/>
        <end position="112"/>
    </location>
</feature>
<dbReference type="OrthoDB" id="10041630at2759"/>
<reference evidence="2" key="1">
    <citation type="submission" date="2022-03" db="EMBL/GenBank/DDBJ databases">
        <authorList>
            <person name="Legras J.-L."/>
            <person name="Devillers H."/>
            <person name="Grondin C."/>
        </authorList>
    </citation>
    <scope>NUCLEOTIDE SEQUENCE</scope>
    <source>
        <strain evidence="2">CLIB 1423</strain>
    </source>
</reference>
<keyword evidence="1" id="KW-1133">Transmembrane helix</keyword>
<name>A0A9P0QN77_9ASCO</name>
<dbReference type="EMBL" id="CAKXYY010000004">
    <property type="protein sequence ID" value="CAH2351534.1"/>
    <property type="molecule type" value="Genomic_DNA"/>
</dbReference>
<sequence>MSSPIFISNPSPGLSFLGIVRGFQLAIVGVVQGIQKPRFSFFSSNDSFRRFIVDFVIIELIIAIPTISLSFTVNFISLFTFKDYSNMYKSIEYVMYDVININFILLSMMSVLRSVKRDEKFFYDSLNYFDESFCQSLLEIEQWKKSSAVNEVPIYSPTYVKFRPFEYIIAKLEELGLIEANNQNLQAVQIYTKLIINNIIMGILFSFPRFGHVISLIVMLQNLLNVVSFTSSLLITLALYNASPEYTIFLIVLFNETSAMMHVLIVNPFFNTMSQFTSHERNQWIKSREGVLFGWSLFFTIVSKYAPRCTFFCVFASKISLAYLVTKVSGTPPQGKNLMNWTSSQIVWNKEAQNHVLNGDFVNDFQFYKFKF</sequence>
<comment type="caution">
    <text evidence="2">The sequence shown here is derived from an EMBL/GenBank/DDBJ whole genome shotgun (WGS) entry which is preliminary data.</text>
</comment>
<dbReference type="PANTHER" id="PTHR38421:SF1">
    <property type="entry name" value="TRANSMEMBRANE PROTEIN"/>
    <property type="match status" value="1"/>
</dbReference>
<keyword evidence="1" id="KW-0472">Membrane</keyword>
<evidence type="ECO:0000313" key="3">
    <source>
        <dbReference type="Proteomes" id="UP000837801"/>
    </source>
</evidence>
<accession>A0A9P0QN77</accession>
<dbReference type="PANTHER" id="PTHR38421">
    <property type="entry name" value="TRANSMEMBRANE PROTEIN USGS"/>
    <property type="match status" value="1"/>
</dbReference>
<gene>
    <name evidence="2" type="ORF">CLIB1423_04S00188</name>
</gene>
<keyword evidence="3" id="KW-1185">Reference proteome</keyword>
<keyword evidence="1" id="KW-0812">Transmembrane</keyword>
<proteinExistence type="predicted"/>
<evidence type="ECO:0000256" key="1">
    <source>
        <dbReference type="SAM" id="Phobius"/>
    </source>
</evidence>
<dbReference type="Proteomes" id="UP000837801">
    <property type="component" value="Unassembled WGS sequence"/>
</dbReference>
<feature type="transmembrane region" description="Helical" evidence="1">
    <location>
        <begin position="12"/>
        <end position="31"/>
    </location>
</feature>
<evidence type="ECO:0000313" key="2">
    <source>
        <dbReference type="EMBL" id="CAH2351534.1"/>
    </source>
</evidence>
<feature type="transmembrane region" description="Helical" evidence="1">
    <location>
        <begin position="51"/>
        <end position="73"/>
    </location>
</feature>
<organism evidence="2 3">
    <name type="scientific">[Candida] railenensis</name>
    <dbReference type="NCBI Taxonomy" id="45579"/>
    <lineage>
        <taxon>Eukaryota</taxon>
        <taxon>Fungi</taxon>
        <taxon>Dikarya</taxon>
        <taxon>Ascomycota</taxon>
        <taxon>Saccharomycotina</taxon>
        <taxon>Pichiomycetes</taxon>
        <taxon>Debaryomycetaceae</taxon>
        <taxon>Kurtzmaniella</taxon>
    </lineage>
</organism>
<protein>
    <submittedName>
        <fullName evidence="2">Uncharacterized protein</fullName>
    </submittedName>
</protein>